<protein>
    <submittedName>
        <fullName evidence="1">Uncharacterized protein</fullName>
    </submittedName>
</protein>
<comment type="caution">
    <text evidence="1">The sequence shown here is derived from an EMBL/GenBank/DDBJ whole genome shotgun (WGS) entry which is preliminary data.</text>
</comment>
<evidence type="ECO:0000313" key="2">
    <source>
        <dbReference type="Proteomes" id="UP000284706"/>
    </source>
</evidence>
<name>A0A409VWI0_9AGAR</name>
<sequence>MRTKSLDLDWALFGDTKVKRADGYDLQAVLAELLHKFPTYDLQSKEGIELASSDITKDLQDIAVWTWPFPG</sequence>
<evidence type="ECO:0000313" key="1">
    <source>
        <dbReference type="EMBL" id="PPQ70624.1"/>
    </source>
</evidence>
<reference evidence="1 2" key="1">
    <citation type="journal article" date="2018" name="Evol. Lett.">
        <title>Horizontal gene cluster transfer increased hallucinogenic mushroom diversity.</title>
        <authorList>
            <person name="Reynolds H.T."/>
            <person name="Vijayakumar V."/>
            <person name="Gluck-Thaler E."/>
            <person name="Korotkin H.B."/>
            <person name="Matheny P.B."/>
            <person name="Slot J.C."/>
        </authorList>
    </citation>
    <scope>NUCLEOTIDE SEQUENCE [LARGE SCALE GENOMIC DNA]</scope>
    <source>
        <strain evidence="1 2">SRW20</strain>
    </source>
</reference>
<dbReference type="Proteomes" id="UP000284706">
    <property type="component" value="Unassembled WGS sequence"/>
</dbReference>
<proteinExistence type="predicted"/>
<dbReference type="OrthoDB" id="3058031at2759"/>
<organism evidence="1 2">
    <name type="scientific">Gymnopilus dilepis</name>
    <dbReference type="NCBI Taxonomy" id="231916"/>
    <lineage>
        <taxon>Eukaryota</taxon>
        <taxon>Fungi</taxon>
        <taxon>Dikarya</taxon>
        <taxon>Basidiomycota</taxon>
        <taxon>Agaricomycotina</taxon>
        <taxon>Agaricomycetes</taxon>
        <taxon>Agaricomycetidae</taxon>
        <taxon>Agaricales</taxon>
        <taxon>Agaricineae</taxon>
        <taxon>Hymenogastraceae</taxon>
        <taxon>Gymnopilus</taxon>
    </lineage>
</organism>
<gene>
    <name evidence="1" type="ORF">CVT26_010052</name>
</gene>
<dbReference type="InParanoid" id="A0A409VWI0"/>
<keyword evidence="2" id="KW-1185">Reference proteome</keyword>
<dbReference type="EMBL" id="NHYE01005534">
    <property type="protein sequence ID" value="PPQ70624.1"/>
    <property type="molecule type" value="Genomic_DNA"/>
</dbReference>
<dbReference type="AlphaFoldDB" id="A0A409VWI0"/>
<accession>A0A409VWI0</accession>